<keyword evidence="2" id="KW-1185">Reference proteome</keyword>
<gene>
    <name evidence="1" type="ORF">GCM10009844_32870</name>
</gene>
<reference evidence="1 2" key="1">
    <citation type="journal article" date="2019" name="Int. J. Syst. Evol. Microbiol.">
        <title>The Global Catalogue of Microorganisms (GCM) 10K type strain sequencing project: providing services to taxonomists for standard genome sequencing and annotation.</title>
        <authorList>
            <consortium name="The Broad Institute Genomics Platform"/>
            <consortium name="The Broad Institute Genome Sequencing Center for Infectious Disease"/>
            <person name="Wu L."/>
            <person name="Ma J."/>
        </authorList>
    </citation>
    <scope>NUCLEOTIDE SEQUENCE [LARGE SCALE GENOMIC DNA]</scope>
    <source>
        <strain evidence="1 2">JCM 16022</strain>
    </source>
</reference>
<dbReference type="Gene3D" id="3.30.70.1280">
    <property type="entry name" value="SP0830-like domains"/>
    <property type="match status" value="1"/>
</dbReference>
<dbReference type="InterPro" id="IPR012545">
    <property type="entry name" value="DUF1697"/>
</dbReference>
<dbReference type="Proteomes" id="UP001501771">
    <property type="component" value="Unassembled WGS sequence"/>
</dbReference>
<dbReference type="PIRSF" id="PIRSF008502">
    <property type="entry name" value="UCP008502"/>
    <property type="match status" value="1"/>
</dbReference>
<evidence type="ECO:0000313" key="2">
    <source>
        <dbReference type="Proteomes" id="UP001501771"/>
    </source>
</evidence>
<evidence type="ECO:0000313" key="1">
    <source>
        <dbReference type="EMBL" id="GAA2151105.1"/>
    </source>
</evidence>
<accession>A0ABN3A066</accession>
<organism evidence="1 2">
    <name type="scientific">Nocardioides koreensis</name>
    <dbReference type="NCBI Taxonomy" id="433651"/>
    <lineage>
        <taxon>Bacteria</taxon>
        <taxon>Bacillati</taxon>
        <taxon>Actinomycetota</taxon>
        <taxon>Actinomycetes</taxon>
        <taxon>Propionibacteriales</taxon>
        <taxon>Nocardioidaceae</taxon>
        <taxon>Nocardioides</taxon>
    </lineage>
</organism>
<sequence length="188" mass="20775">MWSHGAAEPMRYVVLLRGINVGGRNKVAMRALREHLDDHFGNVRTYIQTGNVLLESERPATEVAAHIEQSLPSRFELDSELIRVLVLDSAAFGSVLDQAPPGFGSEPERYRYDVGFYLGVAAADVEPHIPVNPEVDDVSCGDLAFYHRRVTALASRSRVSKIIGTPVYAALTIRNWRTVTALGQMLEA</sequence>
<dbReference type="EMBL" id="BAAAQR010000011">
    <property type="protein sequence ID" value="GAA2151105.1"/>
    <property type="molecule type" value="Genomic_DNA"/>
</dbReference>
<name>A0ABN3A066_9ACTN</name>
<dbReference type="Gene3D" id="3.30.70.1260">
    <property type="entry name" value="bacterial protein sp0830 like"/>
    <property type="match status" value="1"/>
</dbReference>
<proteinExistence type="predicted"/>
<comment type="caution">
    <text evidence="1">The sequence shown here is derived from an EMBL/GenBank/DDBJ whole genome shotgun (WGS) entry which is preliminary data.</text>
</comment>
<dbReference type="PANTHER" id="PTHR36439:SF1">
    <property type="entry name" value="DUF1697 DOMAIN-CONTAINING PROTEIN"/>
    <property type="match status" value="1"/>
</dbReference>
<dbReference type="SUPFAM" id="SSF160379">
    <property type="entry name" value="SP0830-like"/>
    <property type="match status" value="1"/>
</dbReference>
<dbReference type="Pfam" id="PF08002">
    <property type="entry name" value="DUF1697"/>
    <property type="match status" value="1"/>
</dbReference>
<protein>
    <submittedName>
        <fullName evidence="1">DUF1697 domain-containing protein</fullName>
    </submittedName>
</protein>
<dbReference type="PANTHER" id="PTHR36439">
    <property type="entry name" value="BLL4334 PROTEIN"/>
    <property type="match status" value="1"/>
</dbReference>